<evidence type="ECO:0000313" key="3">
    <source>
        <dbReference type="Proteomes" id="UP000626109"/>
    </source>
</evidence>
<dbReference type="InterPro" id="IPR051801">
    <property type="entry name" value="GH28_Enzymes"/>
</dbReference>
<dbReference type="Proteomes" id="UP000626109">
    <property type="component" value="Unassembled WGS sequence"/>
</dbReference>
<protein>
    <recommendedName>
        <fullName evidence="4">Polygalacturonase</fullName>
    </recommendedName>
</protein>
<gene>
    <name evidence="2" type="ORF">PGLA2088_LOCUS33023</name>
</gene>
<dbReference type="InterPro" id="IPR012334">
    <property type="entry name" value="Pectin_lyas_fold"/>
</dbReference>
<reference evidence="2" key="1">
    <citation type="submission" date="2021-02" db="EMBL/GenBank/DDBJ databases">
        <authorList>
            <person name="Dougan E. K."/>
            <person name="Rhodes N."/>
            <person name="Thang M."/>
            <person name="Chan C."/>
        </authorList>
    </citation>
    <scope>NUCLEOTIDE SEQUENCE</scope>
</reference>
<feature type="chain" id="PRO_5032556451" description="Polygalacturonase" evidence="1">
    <location>
        <begin position="19"/>
        <end position="142"/>
    </location>
</feature>
<name>A0A813KJ95_POLGL</name>
<organism evidence="2 3">
    <name type="scientific">Polarella glacialis</name>
    <name type="common">Dinoflagellate</name>
    <dbReference type="NCBI Taxonomy" id="89957"/>
    <lineage>
        <taxon>Eukaryota</taxon>
        <taxon>Sar</taxon>
        <taxon>Alveolata</taxon>
        <taxon>Dinophyceae</taxon>
        <taxon>Suessiales</taxon>
        <taxon>Suessiaceae</taxon>
        <taxon>Polarella</taxon>
    </lineage>
</organism>
<dbReference type="PANTHER" id="PTHR31339">
    <property type="entry name" value="PECTIN LYASE-RELATED"/>
    <property type="match status" value="1"/>
</dbReference>
<comment type="caution">
    <text evidence="2">The sequence shown here is derived from an EMBL/GenBank/DDBJ whole genome shotgun (WGS) entry which is preliminary data.</text>
</comment>
<dbReference type="AlphaFoldDB" id="A0A813KJ95"/>
<sequence length="142" mass="14532">MMLAVAVLALLFVSPSCCLDVSPEVYGAVAGENGREASTRAFREALADISTAGGGTLRVPSGTWYLGPLNLTSHLVLWLSSGATLVADTDMQRLPVLPALASYGPADGPKSETALGLGGAAPGSGLADSRTVRELLIFEPAF</sequence>
<dbReference type="SUPFAM" id="SSF51126">
    <property type="entry name" value="Pectin lyase-like"/>
    <property type="match status" value="1"/>
</dbReference>
<feature type="signal peptide" evidence="1">
    <location>
        <begin position="1"/>
        <end position="18"/>
    </location>
</feature>
<keyword evidence="1" id="KW-0732">Signal</keyword>
<accession>A0A813KJ95</accession>
<evidence type="ECO:0000313" key="2">
    <source>
        <dbReference type="EMBL" id="CAE8703985.1"/>
    </source>
</evidence>
<dbReference type="PANTHER" id="PTHR31339:SF9">
    <property type="entry name" value="PLASMIN AND FIBRONECTIN-BINDING PROTEIN A"/>
    <property type="match status" value="1"/>
</dbReference>
<dbReference type="InterPro" id="IPR011050">
    <property type="entry name" value="Pectin_lyase_fold/virulence"/>
</dbReference>
<evidence type="ECO:0008006" key="4">
    <source>
        <dbReference type="Google" id="ProtNLM"/>
    </source>
</evidence>
<proteinExistence type="predicted"/>
<dbReference type="Gene3D" id="2.160.20.10">
    <property type="entry name" value="Single-stranded right-handed beta-helix, Pectin lyase-like"/>
    <property type="match status" value="1"/>
</dbReference>
<dbReference type="EMBL" id="CAJNNW010030644">
    <property type="protein sequence ID" value="CAE8703985.1"/>
    <property type="molecule type" value="Genomic_DNA"/>
</dbReference>
<evidence type="ECO:0000256" key="1">
    <source>
        <dbReference type="SAM" id="SignalP"/>
    </source>
</evidence>